<dbReference type="InterPro" id="IPR013649">
    <property type="entry name" value="Integrin_alpha_Ig-like_1"/>
</dbReference>
<dbReference type="InterPro" id="IPR018184">
    <property type="entry name" value="Integrin_alpha_C_CS"/>
</dbReference>
<dbReference type="InterPro" id="IPR048285">
    <property type="entry name" value="Integrin_alpha_Ig-like_2"/>
</dbReference>
<dbReference type="InterPro" id="IPR048286">
    <property type="entry name" value="Integrin_alpha_Ig-like_3"/>
</dbReference>
<evidence type="ECO:0000256" key="2">
    <source>
        <dbReference type="ARBA" id="ARBA00008054"/>
    </source>
</evidence>
<evidence type="ECO:0000256" key="1">
    <source>
        <dbReference type="ARBA" id="ARBA00004479"/>
    </source>
</evidence>
<evidence type="ECO:0000313" key="18">
    <source>
        <dbReference type="Proteomes" id="UP001153737"/>
    </source>
</evidence>
<dbReference type="Gene3D" id="2.60.40.1460">
    <property type="entry name" value="Integrin domains. Chain A, domain 2"/>
    <property type="match status" value="1"/>
</dbReference>
<dbReference type="GO" id="GO:0007157">
    <property type="term" value="P:heterophilic cell-cell adhesion via plasma membrane cell adhesion molecules"/>
    <property type="evidence" value="ECO:0007669"/>
    <property type="project" value="UniProtKB-ARBA"/>
</dbReference>
<dbReference type="InterPro" id="IPR000413">
    <property type="entry name" value="Integrin_alpha"/>
</dbReference>
<evidence type="ECO:0000256" key="6">
    <source>
        <dbReference type="ARBA" id="ARBA00022889"/>
    </source>
</evidence>
<evidence type="ECO:0000256" key="3">
    <source>
        <dbReference type="ARBA" id="ARBA00022692"/>
    </source>
</evidence>
<keyword evidence="11" id="KW-0325">Glycoprotein</keyword>
<evidence type="ECO:0000259" key="14">
    <source>
        <dbReference type="Pfam" id="PF08441"/>
    </source>
</evidence>
<dbReference type="GO" id="GO:0048513">
    <property type="term" value="P:animal organ development"/>
    <property type="evidence" value="ECO:0007669"/>
    <property type="project" value="UniProtKB-ARBA"/>
</dbReference>
<feature type="repeat" description="FG-GAP" evidence="12">
    <location>
        <begin position="402"/>
        <end position="460"/>
    </location>
</feature>
<feature type="repeat" description="FG-GAP" evidence="12">
    <location>
        <begin position="474"/>
        <end position="522"/>
    </location>
</feature>
<evidence type="ECO:0000256" key="13">
    <source>
        <dbReference type="RuleBase" id="RU003762"/>
    </source>
</evidence>
<keyword evidence="9 13" id="KW-0472">Membrane</keyword>
<dbReference type="PANTHER" id="PTHR23220">
    <property type="entry name" value="INTEGRIN ALPHA"/>
    <property type="match status" value="1"/>
</dbReference>
<dbReference type="PANTHER" id="PTHR23220:SF122">
    <property type="entry name" value="INTEGRIN ALPHA-PS1"/>
    <property type="match status" value="1"/>
</dbReference>
<comment type="subcellular location">
    <subcellularLocation>
        <location evidence="1 13">Membrane</location>
        <topology evidence="1 13">Single-pass type I membrane protein</topology>
    </subcellularLocation>
</comment>
<dbReference type="InterPro" id="IPR013519">
    <property type="entry name" value="Int_alpha_beta-p"/>
</dbReference>
<dbReference type="InterPro" id="IPR013517">
    <property type="entry name" value="FG-GAP"/>
</dbReference>
<evidence type="ECO:0000256" key="8">
    <source>
        <dbReference type="ARBA" id="ARBA00023037"/>
    </source>
</evidence>
<keyword evidence="4" id="KW-0732">Signal</keyword>
<dbReference type="AlphaFoldDB" id="A0A9N9X347"/>
<proteinExistence type="inferred from homology"/>
<keyword evidence="6 13" id="KW-0130">Cell adhesion</keyword>
<keyword evidence="8 13" id="KW-0401">Integrin</keyword>
<feature type="repeat" description="FG-GAP" evidence="12">
    <location>
        <begin position="157"/>
        <end position="219"/>
    </location>
</feature>
<feature type="repeat" description="FG-GAP" evidence="12">
    <location>
        <begin position="57"/>
        <end position="127"/>
    </location>
</feature>
<dbReference type="SUPFAM" id="SSF69179">
    <property type="entry name" value="Integrin domains"/>
    <property type="match status" value="3"/>
</dbReference>
<dbReference type="SUPFAM" id="SSF69318">
    <property type="entry name" value="Integrin alpha N-terminal domain"/>
    <property type="match status" value="1"/>
</dbReference>
<evidence type="ECO:0000256" key="12">
    <source>
        <dbReference type="PROSITE-ProRule" id="PRU00803"/>
    </source>
</evidence>
<gene>
    <name evidence="17" type="ORF">PHAECO_LOCUS11503</name>
</gene>
<feature type="domain" description="Integrin alpha first immunoglubulin-like" evidence="14">
    <location>
        <begin position="507"/>
        <end position="656"/>
    </location>
</feature>
<keyword evidence="7 13" id="KW-1133">Transmembrane helix</keyword>
<dbReference type="InterPro" id="IPR028994">
    <property type="entry name" value="Integrin_alpha_N"/>
</dbReference>
<dbReference type="Gene3D" id="2.60.40.1510">
    <property type="entry name" value="ntegrin, alpha v. Chain A, domain 3"/>
    <property type="match status" value="1"/>
</dbReference>
<evidence type="ECO:0000313" key="17">
    <source>
        <dbReference type="EMBL" id="CAG9824821.1"/>
    </source>
</evidence>
<dbReference type="SMART" id="SM00191">
    <property type="entry name" value="Int_alpha"/>
    <property type="match status" value="5"/>
</dbReference>
<evidence type="ECO:0000256" key="5">
    <source>
        <dbReference type="ARBA" id="ARBA00022737"/>
    </source>
</evidence>
<keyword evidence="3 13" id="KW-0812">Transmembrane</keyword>
<dbReference type="EMBL" id="OU896714">
    <property type="protein sequence ID" value="CAG9824821.1"/>
    <property type="molecule type" value="Genomic_DNA"/>
</dbReference>
<dbReference type="GO" id="GO:0008305">
    <property type="term" value="C:integrin complex"/>
    <property type="evidence" value="ECO:0007669"/>
    <property type="project" value="InterPro"/>
</dbReference>
<evidence type="ECO:0000259" key="16">
    <source>
        <dbReference type="Pfam" id="PF20806"/>
    </source>
</evidence>
<organism evidence="17 18">
    <name type="scientific">Phaedon cochleariae</name>
    <name type="common">Mustard beetle</name>
    <dbReference type="NCBI Taxonomy" id="80249"/>
    <lineage>
        <taxon>Eukaryota</taxon>
        <taxon>Metazoa</taxon>
        <taxon>Ecdysozoa</taxon>
        <taxon>Arthropoda</taxon>
        <taxon>Hexapoda</taxon>
        <taxon>Insecta</taxon>
        <taxon>Pterygota</taxon>
        <taxon>Neoptera</taxon>
        <taxon>Endopterygota</taxon>
        <taxon>Coleoptera</taxon>
        <taxon>Polyphaga</taxon>
        <taxon>Cucujiformia</taxon>
        <taxon>Chrysomeloidea</taxon>
        <taxon>Chrysomelidae</taxon>
        <taxon>Chrysomelinae</taxon>
        <taxon>Chrysomelini</taxon>
        <taxon>Phaedon</taxon>
    </lineage>
</organism>
<evidence type="ECO:0000259" key="15">
    <source>
        <dbReference type="Pfam" id="PF20805"/>
    </source>
</evidence>
<dbReference type="GO" id="GO:0007160">
    <property type="term" value="P:cell-matrix adhesion"/>
    <property type="evidence" value="ECO:0007669"/>
    <property type="project" value="TreeGrafter"/>
</dbReference>
<evidence type="ECO:0000256" key="9">
    <source>
        <dbReference type="ARBA" id="ARBA00023136"/>
    </source>
</evidence>
<feature type="domain" description="Integrin alpha third immunoglobulin-like" evidence="16">
    <location>
        <begin position="812"/>
        <end position="1031"/>
    </location>
</feature>
<keyword evidence="18" id="KW-1185">Reference proteome</keyword>
<name>A0A9N9X347_PHACE</name>
<reference evidence="17" key="2">
    <citation type="submission" date="2022-10" db="EMBL/GenBank/DDBJ databases">
        <authorList>
            <consortium name="ENA_rothamsted_submissions"/>
            <consortium name="culmorum"/>
            <person name="King R."/>
        </authorList>
    </citation>
    <scope>NUCLEOTIDE SEQUENCE</scope>
</reference>
<feature type="transmembrane region" description="Helical" evidence="13">
    <location>
        <begin position="1056"/>
        <end position="1078"/>
    </location>
</feature>
<dbReference type="Pfam" id="PF20806">
    <property type="entry name" value="Integrin_A_Ig_3"/>
    <property type="match status" value="1"/>
</dbReference>
<evidence type="ECO:0000256" key="4">
    <source>
        <dbReference type="ARBA" id="ARBA00022729"/>
    </source>
</evidence>
<keyword evidence="10 13" id="KW-0675">Receptor</keyword>
<dbReference type="Gene3D" id="2.60.40.1530">
    <property type="entry name" value="ntegrin, alpha v. Chain A, domain 4"/>
    <property type="match status" value="1"/>
</dbReference>
<dbReference type="PROSITE" id="PS51470">
    <property type="entry name" value="FG_GAP"/>
    <property type="match status" value="5"/>
</dbReference>
<dbReference type="GO" id="GO:0005178">
    <property type="term" value="F:integrin binding"/>
    <property type="evidence" value="ECO:0007669"/>
    <property type="project" value="TreeGrafter"/>
</dbReference>
<dbReference type="Pfam" id="PF08441">
    <property type="entry name" value="Integrin_A_Ig_1"/>
    <property type="match status" value="1"/>
</dbReference>
<dbReference type="GO" id="GO:0007229">
    <property type="term" value="P:integrin-mediated signaling pathway"/>
    <property type="evidence" value="ECO:0007669"/>
    <property type="project" value="UniProtKB-KW"/>
</dbReference>
<accession>A0A9N9X347</accession>
<protein>
    <recommendedName>
        <fullName evidence="19">Integrin alpha-PS1</fullName>
    </recommendedName>
</protein>
<dbReference type="Pfam" id="PF00357">
    <property type="entry name" value="Integrin_alpha"/>
    <property type="match status" value="1"/>
</dbReference>
<dbReference type="Proteomes" id="UP001153737">
    <property type="component" value="Chromosome 8"/>
</dbReference>
<dbReference type="Gene3D" id="2.130.10.130">
    <property type="entry name" value="Integrin alpha, N-terminal"/>
    <property type="match status" value="1"/>
</dbReference>
<dbReference type="Gene3D" id="1.20.5.930">
    <property type="entry name" value="Bicelle-embedded integrin alpha(iib) transmembrane segment"/>
    <property type="match status" value="1"/>
</dbReference>
<reference evidence="17" key="1">
    <citation type="submission" date="2022-01" db="EMBL/GenBank/DDBJ databases">
        <authorList>
            <person name="King R."/>
        </authorList>
    </citation>
    <scope>NUCLEOTIDE SEQUENCE</scope>
</reference>
<feature type="repeat" description="FG-GAP" evidence="12">
    <location>
        <begin position="342"/>
        <end position="401"/>
    </location>
</feature>
<sequence length="1112" mass="123968">MNRNSSPSSNSWDPSLVSENSLYFLSAFSRMLLHSLFINILLWNLVSSFNYEDRDPLVKKAPDGQKGSYFGFSVAQHSTVELDGNLDNSIDKYWLLVGAPLGKNLQPNTNHSGALFKCPLSSAECIQVETDGKREAGGRYRFEEFLYDDETEADEGLKAPGPDEIKDGQWLGVTVRSQKPGGIVLVCAHRYIQSPDLRKFHYGKGLCYLLNSQLDIYESVQPCNGRPMEKLHQQFGFCQVGTSASFVGDTFAVMGAPGPYTWRGTVFAQIVVGDFLKRDKTIYHSPFGDIDIIDKYSYLGMSVAGGHLFNKSEYTFISGAPRSKMVGEVFLFKKYGHDEEFNVTLNITGEQFASSFGYEVLAADVNNDGYDDLLVGAPFYYGDNKGGAVYVYYRVRDCKPGNCSYSQALYGRPQSRFGFSMALLGDINKDGYNDVAVGAPYEDEHGAVYIYLGSANGLNDEPSQVIRKRQVKTLGYSLSGGMDMDNNGYPDLLVGAFESDLVLLFKTRPIIDIKIDIISNELKNINATKRGCIASPQNNLTCFSFQSCFTIVGKPRNSEDFQVIYNVAEENRFVSRVWFVDSTHPNKHSSYMKKIINVTGNSQRYCQEELVNIIEGVSDILSPIKFRVNYTLENNKYHTPILNKTSVKLFEARFQKDCGNDDICESNLTLSAGTNLTVDNSGVYQVDGINKDFILDVNITNSGDSAYETKLFIFHPNALSYVALVSDNDVPSNVKCSYINATLVVCDVGNPFQGALNLKIRFEILKDTKETILLLNLFVNSTSTELSKKTSQKVEAVLQKIAKFHINGKASTNLFYGGKITGESAVHHLEDIGARVMHKYQIDNEGSWDLSDVKVDIKWPIQVTPGPKQTDNRPGKWLLYLESIPKVYGVGIDGHCEVLDRTKINELQLNKSKEIDEPERLTLPDDFGISSTDTSHVRRKRSINYVVPFETTEKGGKRRKIVSLDCVSQTALCIDIACYIGKLNIGDIAEIDIISRIWNSTLVEDYSNVDWVVIRSNAVVEIQDKSFKISPEAVQFFSAQTIAYPEIVSTDSELNWVIIGGAVLAGLLLLIVLIIILCKCGFFKRNRPSDHTLSGNLQKKGEADHLLNDKSN</sequence>
<comment type="similarity">
    <text evidence="2 13">Belongs to the integrin alpha chain family.</text>
</comment>
<evidence type="ECO:0008006" key="19">
    <source>
        <dbReference type="Google" id="ProtNLM"/>
    </source>
</evidence>
<evidence type="ECO:0000256" key="7">
    <source>
        <dbReference type="ARBA" id="ARBA00022989"/>
    </source>
</evidence>
<dbReference type="GO" id="GO:0009897">
    <property type="term" value="C:external side of plasma membrane"/>
    <property type="evidence" value="ECO:0007669"/>
    <property type="project" value="TreeGrafter"/>
</dbReference>
<evidence type="ECO:0000256" key="11">
    <source>
        <dbReference type="ARBA" id="ARBA00023180"/>
    </source>
</evidence>
<dbReference type="Pfam" id="PF20805">
    <property type="entry name" value="Integrin_A_Ig_2"/>
    <property type="match status" value="1"/>
</dbReference>
<dbReference type="InterPro" id="IPR032695">
    <property type="entry name" value="Integrin_dom_sf"/>
</dbReference>
<dbReference type="Pfam" id="PF01839">
    <property type="entry name" value="FG-GAP"/>
    <property type="match status" value="2"/>
</dbReference>
<dbReference type="GO" id="GO:0033627">
    <property type="term" value="P:cell adhesion mediated by integrin"/>
    <property type="evidence" value="ECO:0007669"/>
    <property type="project" value="TreeGrafter"/>
</dbReference>
<feature type="domain" description="Integrin alpha second immunoglobulin-like" evidence="15">
    <location>
        <begin position="658"/>
        <end position="796"/>
    </location>
</feature>
<evidence type="ECO:0000256" key="10">
    <source>
        <dbReference type="ARBA" id="ARBA00023170"/>
    </source>
</evidence>
<keyword evidence="5" id="KW-0677">Repeat</keyword>
<dbReference type="OrthoDB" id="5317514at2759"/>
<dbReference type="PRINTS" id="PR01185">
    <property type="entry name" value="INTEGRINA"/>
</dbReference>